<dbReference type="AlphaFoldDB" id="A0A940S2L2"/>
<name>A0A940S2L2_9RHOB</name>
<feature type="signal peptide" evidence="1">
    <location>
        <begin position="1"/>
        <end position="20"/>
    </location>
</feature>
<keyword evidence="3" id="KW-1185">Reference proteome</keyword>
<evidence type="ECO:0008006" key="4">
    <source>
        <dbReference type="Google" id="ProtNLM"/>
    </source>
</evidence>
<sequence length="163" mass="17355">MLNFLKIVGVLVLAPMAVQADVASSGPARMLDGGRIEVGGTVFRLHGVTGVARGAVCGQGRWAWGCGAWLGAELHARYEGRILDCFELFRDSKGMVVGFCLDGGADLGRELVRSGLAYGAEAGAYAQEARRAARMRAGIYALGDRPHLAAGQDSATRRAYWRK</sequence>
<feature type="chain" id="PRO_5037208676" description="TNase-like domain-containing protein" evidence="1">
    <location>
        <begin position="21"/>
        <end position="163"/>
    </location>
</feature>
<reference evidence="2" key="1">
    <citation type="submission" date="2021-03" db="EMBL/GenBank/DDBJ databases">
        <title>Sagittula salina sp. nov. strain M10.9X isolated from the marine waste.</title>
        <authorList>
            <person name="Satari L."/>
            <person name="Molina-Menor E."/>
            <person name="Vidal-Verdu A."/>
            <person name="Pascual J."/>
            <person name="Pereto J."/>
            <person name="Porcar M."/>
        </authorList>
    </citation>
    <scope>NUCLEOTIDE SEQUENCE</scope>
    <source>
        <strain evidence="2">M10.9X</strain>
    </source>
</reference>
<proteinExistence type="predicted"/>
<dbReference type="RefSeq" id="WP_209362326.1">
    <property type="nucleotide sequence ID" value="NZ_JAGISH010000010.1"/>
</dbReference>
<protein>
    <recommendedName>
        <fullName evidence="4">TNase-like domain-containing protein</fullName>
    </recommendedName>
</protein>
<gene>
    <name evidence="2" type="ORF">J5474_17145</name>
</gene>
<dbReference type="SUPFAM" id="SSF50199">
    <property type="entry name" value="Staphylococcal nuclease"/>
    <property type="match status" value="1"/>
</dbReference>
<evidence type="ECO:0000313" key="2">
    <source>
        <dbReference type="EMBL" id="MBP0484206.1"/>
    </source>
</evidence>
<evidence type="ECO:0000313" key="3">
    <source>
        <dbReference type="Proteomes" id="UP000675940"/>
    </source>
</evidence>
<comment type="caution">
    <text evidence="2">The sequence shown here is derived from an EMBL/GenBank/DDBJ whole genome shotgun (WGS) entry which is preliminary data.</text>
</comment>
<keyword evidence="1" id="KW-0732">Signal</keyword>
<accession>A0A940S2L2</accession>
<dbReference type="Proteomes" id="UP000675940">
    <property type="component" value="Unassembled WGS sequence"/>
</dbReference>
<dbReference type="InterPro" id="IPR035437">
    <property type="entry name" value="SNase_OB-fold_sf"/>
</dbReference>
<evidence type="ECO:0000256" key="1">
    <source>
        <dbReference type="SAM" id="SignalP"/>
    </source>
</evidence>
<organism evidence="2 3">
    <name type="scientific">Sagittula salina</name>
    <dbReference type="NCBI Taxonomy" id="2820268"/>
    <lineage>
        <taxon>Bacteria</taxon>
        <taxon>Pseudomonadati</taxon>
        <taxon>Pseudomonadota</taxon>
        <taxon>Alphaproteobacteria</taxon>
        <taxon>Rhodobacterales</taxon>
        <taxon>Roseobacteraceae</taxon>
        <taxon>Sagittula</taxon>
    </lineage>
</organism>
<dbReference type="EMBL" id="JAGISH010000010">
    <property type="protein sequence ID" value="MBP0484206.1"/>
    <property type="molecule type" value="Genomic_DNA"/>
</dbReference>